<dbReference type="EMBL" id="OB660092">
    <property type="protein sequence ID" value="CAD7222689.1"/>
    <property type="molecule type" value="Genomic_DNA"/>
</dbReference>
<feature type="transmembrane region" description="Helical" evidence="9">
    <location>
        <begin position="111"/>
        <end position="135"/>
    </location>
</feature>
<keyword evidence="9" id="KW-0472">Membrane</keyword>
<keyword evidence="9" id="KW-1133">Transmembrane helix</keyword>
<proteinExistence type="inferred from homology"/>
<sequence length="878" mass="99656">MPRSPTGRPFSVSGGGGRGDIPHIRLPSSMRPSTTQSVISKLNVKKMDMVEGGGMGMCGLECNNHCGLICIVFSVIFVISGVLLTIVGFRYRDRDKDTSSDSYFFGNKKTLQIGGPVLMFAGFLMLFLGVVFCFLKYKVKQNAREEAEYMKEYHCSGNHDTEHHMDLSSSYRKGSAMSSVNQIRATSSVRPWQNGDSLTLGNYAKKIATEKKTAFSVISESIRVERRSGGVGMLPVNSCDERVPVIEANSVRFLKVRRRTGDHLGVVDQRQLDQLKELVSAVSPSQRKPETGKPLLKAPPLEKDAGEEVELRERPLNVYRKEEIAKEAKEVADHALELIVARETAVKRAEQLSLAVKCQALRDVQIKARQDALKRERIEDLIMDEIMEQNQRELYEEEQRKQKERKRSWQSQAEDLDRQTALRNKEQAREISRIEREWQIEQLQAQKVAEEMAREKEQRSQKKRRTAQDLLQSNQRMLEEKERQKQREREEDKKSAQFMQEKARQEEEREKRKAMSRQEKQKILKELEEFADQQKVRGKGYDLALLRAEEQRDREWRQREREAIERKQKLRKDRLAEQSKIPARQQEKLMTLIQQERQATEELISKMVKAKEMDEEEEMERIQKIRGCKESLYQQMKDREEVELSHLAKEARDAAILAQARKDHDERIRANVEEQIRELEGKQISKEMIENRPCTQSTLAESFRKASVLEENGSSGTLITEGVLKDNLPALDTATEVGSTGCGAPAANGGVRLSVGLPPPQLLPHTPTPMTPPASDSVCHTCARPSTATNMLGYRQSFGDLTSTRISDVACFPPEPEEESSPVVSSSPRLSKTSLSTGTLSSNPCSRPASAPQEQRNVTANVIPPTPPYNDVTVPVDT</sequence>
<evidence type="ECO:0000256" key="8">
    <source>
        <dbReference type="SAM" id="MobiDB-lite"/>
    </source>
</evidence>
<dbReference type="Pfam" id="PF13868">
    <property type="entry name" value="TPH"/>
    <property type="match status" value="1"/>
</dbReference>
<dbReference type="InterPro" id="IPR033253">
    <property type="entry name" value="CFAP45"/>
</dbReference>
<feature type="region of interest" description="Disordered" evidence="8">
    <location>
        <begin position="811"/>
        <end position="878"/>
    </location>
</feature>
<evidence type="ECO:0000256" key="2">
    <source>
        <dbReference type="ARBA" id="ARBA00022846"/>
    </source>
</evidence>
<dbReference type="AlphaFoldDB" id="A0A7R8W0U0"/>
<keyword evidence="3" id="KW-0175">Coiled coil</keyword>
<keyword evidence="9" id="KW-0812">Transmembrane</keyword>
<keyword evidence="4" id="KW-0969">Cilium</keyword>
<comment type="subcellular location">
    <subcellularLocation>
        <location evidence="1">Cell projection</location>
        <location evidence="1">Cilium</location>
        <location evidence="1">Flagellum</location>
    </subcellularLocation>
</comment>
<evidence type="ECO:0000256" key="7">
    <source>
        <dbReference type="ARBA" id="ARBA00034142"/>
    </source>
</evidence>
<evidence type="ECO:0000256" key="9">
    <source>
        <dbReference type="SAM" id="Phobius"/>
    </source>
</evidence>
<evidence type="ECO:0000256" key="6">
    <source>
        <dbReference type="ARBA" id="ARBA00034116"/>
    </source>
</evidence>
<keyword evidence="2" id="KW-0282">Flagellum</keyword>
<feature type="compositionally biased region" description="Low complexity" evidence="8">
    <location>
        <begin position="821"/>
        <end position="842"/>
    </location>
</feature>
<dbReference type="PANTHER" id="PTHR15504:SF0">
    <property type="entry name" value="CILIA- AND FLAGELLA-ASSOCIATED PROTEIN 45"/>
    <property type="match status" value="1"/>
</dbReference>
<feature type="region of interest" description="Disordered" evidence="8">
    <location>
        <begin position="397"/>
        <end position="423"/>
    </location>
</feature>
<comment type="similarity">
    <text evidence="6">Belongs to the CFAP45 family.</text>
</comment>
<feature type="transmembrane region" description="Helical" evidence="9">
    <location>
        <begin position="66"/>
        <end position="91"/>
    </location>
</feature>
<dbReference type="PANTHER" id="PTHR15504">
    <property type="entry name" value="NASOPHARYNGEAL EPITHELIUM SPECIFIC PROTEIN 1"/>
    <property type="match status" value="1"/>
</dbReference>
<dbReference type="GO" id="GO:0031514">
    <property type="term" value="C:motile cilium"/>
    <property type="evidence" value="ECO:0007669"/>
    <property type="project" value="UniProtKB-SubCell"/>
</dbReference>
<organism evidence="10">
    <name type="scientific">Cyprideis torosa</name>
    <dbReference type="NCBI Taxonomy" id="163714"/>
    <lineage>
        <taxon>Eukaryota</taxon>
        <taxon>Metazoa</taxon>
        <taxon>Ecdysozoa</taxon>
        <taxon>Arthropoda</taxon>
        <taxon>Crustacea</taxon>
        <taxon>Oligostraca</taxon>
        <taxon>Ostracoda</taxon>
        <taxon>Podocopa</taxon>
        <taxon>Podocopida</taxon>
        <taxon>Cytherocopina</taxon>
        <taxon>Cytheroidea</taxon>
        <taxon>Cytherideidae</taxon>
        <taxon>Cyprideis</taxon>
    </lineage>
</organism>
<evidence type="ECO:0000256" key="3">
    <source>
        <dbReference type="ARBA" id="ARBA00023054"/>
    </source>
</evidence>
<feature type="compositionally biased region" description="Basic and acidic residues" evidence="8">
    <location>
        <begin position="451"/>
        <end position="460"/>
    </location>
</feature>
<feature type="region of interest" description="Disordered" evidence="8">
    <location>
        <begin position="1"/>
        <end position="32"/>
    </location>
</feature>
<gene>
    <name evidence="10" type="ORF">CTOB1V02_LOCUS690</name>
</gene>
<name>A0A7R8W0U0_9CRUS</name>
<feature type="compositionally biased region" description="Basic and acidic residues" evidence="8">
    <location>
        <begin position="477"/>
        <end position="519"/>
    </location>
</feature>
<reference evidence="10" key="1">
    <citation type="submission" date="2020-11" db="EMBL/GenBank/DDBJ databases">
        <authorList>
            <person name="Tran Van P."/>
        </authorList>
    </citation>
    <scope>NUCLEOTIDE SEQUENCE</scope>
</reference>
<protein>
    <recommendedName>
        <fullName evidence="7">Cilia- and flagella-associated protein 45</fullName>
    </recommendedName>
</protein>
<evidence type="ECO:0000256" key="5">
    <source>
        <dbReference type="ARBA" id="ARBA00023273"/>
    </source>
</evidence>
<evidence type="ECO:0000313" key="10">
    <source>
        <dbReference type="EMBL" id="CAD7222689.1"/>
    </source>
</evidence>
<accession>A0A7R8W0U0</accession>
<evidence type="ECO:0000256" key="4">
    <source>
        <dbReference type="ARBA" id="ARBA00023069"/>
    </source>
</evidence>
<feature type="region of interest" description="Disordered" evidence="8">
    <location>
        <begin position="451"/>
        <end position="519"/>
    </location>
</feature>
<dbReference type="InterPro" id="IPR043597">
    <property type="entry name" value="TPH_dom"/>
</dbReference>
<evidence type="ECO:0000256" key="1">
    <source>
        <dbReference type="ARBA" id="ARBA00004230"/>
    </source>
</evidence>
<keyword evidence="5" id="KW-0966">Cell projection</keyword>